<organism evidence="6 7">
    <name type="scientific">Ascosphaera apis ARSEF 7405</name>
    <dbReference type="NCBI Taxonomy" id="392613"/>
    <lineage>
        <taxon>Eukaryota</taxon>
        <taxon>Fungi</taxon>
        <taxon>Dikarya</taxon>
        <taxon>Ascomycota</taxon>
        <taxon>Pezizomycotina</taxon>
        <taxon>Eurotiomycetes</taxon>
        <taxon>Eurotiomycetidae</taxon>
        <taxon>Onygenales</taxon>
        <taxon>Ascosphaeraceae</taxon>
        <taxon>Ascosphaera</taxon>
    </lineage>
</organism>
<evidence type="ECO:0000256" key="3">
    <source>
        <dbReference type="ARBA" id="ARBA00023004"/>
    </source>
</evidence>
<dbReference type="Pfam" id="PF04055">
    <property type="entry name" value="Radical_SAM"/>
    <property type="match status" value="1"/>
</dbReference>
<gene>
    <name evidence="6" type="ORF">AAP_06301</name>
</gene>
<dbReference type="InterPro" id="IPR013785">
    <property type="entry name" value="Aldolase_TIM"/>
</dbReference>
<dbReference type="PANTHER" id="PTHR21075">
    <property type="entry name" value="ANAEROBIC RIBONUCLEOSIDE-TRIPHOSPHATE REDUCTASE"/>
    <property type="match status" value="1"/>
</dbReference>
<dbReference type="VEuPathDB" id="FungiDB:AAP_06301"/>
<dbReference type="OrthoDB" id="4199807at2759"/>
<proteinExistence type="predicted"/>
<keyword evidence="2" id="KW-0479">Metal-binding</keyword>
<keyword evidence="4" id="KW-0411">Iron-sulfur</keyword>
<evidence type="ECO:0000259" key="5">
    <source>
        <dbReference type="PROSITE" id="PS51918"/>
    </source>
</evidence>
<dbReference type="CDD" id="cd01335">
    <property type="entry name" value="Radical_SAM"/>
    <property type="match status" value="1"/>
</dbReference>
<dbReference type="SUPFAM" id="SSF102114">
    <property type="entry name" value="Radical SAM enzymes"/>
    <property type="match status" value="1"/>
</dbReference>
<protein>
    <submittedName>
        <fullName evidence="6">Ribonucleoside-triphosphate reductase, anaerobic</fullName>
    </submittedName>
</protein>
<evidence type="ECO:0000313" key="6">
    <source>
        <dbReference type="EMBL" id="KZZ86727.1"/>
    </source>
</evidence>
<dbReference type="GO" id="GO:0051536">
    <property type="term" value="F:iron-sulfur cluster binding"/>
    <property type="evidence" value="ECO:0007669"/>
    <property type="project" value="UniProtKB-KW"/>
</dbReference>
<dbReference type="CDD" id="cd01675">
    <property type="entry name" value="RNR_III"/>
    <property type="match status" value="1"/>
</dbReference>
<dbReference type="GO" id="GO:0046872">
    <property type="term" value="F:metal ion binding"/>
    <property type="evidence" value="ECO:0007669"/>
    <property type="project" value="UniProtKB-KW"/>
</dbReference>
<dbReference type="NCBIfam" id="TIGR02495">
    <property type="entry name" value="NrdG2"/>
    <property type="match status" value="1"/>
</dbReference>
<evidence type="ECO:0000256" key="2">
    <source>
        <dbReference type="ARBA" id="ARBA00022723"/>
    </source>
</evidence>
<dbReference type="GO" id="GO:0031250">
    <property type="term" value="C:anaerobic ribonucleoside-triphosphate reductase complex"/>
    <property type="evidence" value="ECO:0007669"/>
    <property type="project" value="TreeGrafter"/>
</dbReference>
<dbReference type="PANTHER" id="PTHR21075:SF0">
    <property type="entry name" value="ANAEROBIC RIBONUCLEOSIDE-TRIPHOSPHATE REDUCTASE"/>
    <property type="match status" value="1"/>
</dbReference>
<dbReference type="Gene3D" id="3.20.70.20">
    <property type="match status" value="1"/>
</dbReference>
<dbReference type="GO" id="GO:0008998">
    <property type="term" value="F:ribonucleoside-triphosphate reductase (thioredoxin) activity"/>
    <property type="evidence" value="ECO:0007669"/>
    <property type="project" value="InterPro"/>
</dbReference>
<dbReference type="EMBL" id="AZGZ01000050">
    <property type="protein sequence ID" value="KZZ86727.1"/>
    <property type="molecule type" value="Genomic_DNA"/>
</dbReference>
<dbReference type="GO" id="GO:0009265">
    <property type="term" value="P:2'-deoxyribonucleotide biosynthetic process"/>
    <property type="evidence" value="ECO:0007669"/>
    <property type="project" value="TreeGrafter"/>
</dbReference>
<dbReference type="Pfam" id="PF13597">
    <property type="entry name" value="NRDD"/>
    <property type="match status" value="1"/>
</dbReference>
<dbReference type="InterPro" id="IPR012833">
    <property type="entry name" value="NrdD"/>
</dbReference>
<sequence length="859" mass="96498">MLSFVNPFRSAAPAQVNEKELVAKNHVRLVEDYLTKTTWKGAENANSSYSLQGLMHYLSASVVADYWLQNIYSTEIRQCVNENRIHIHDLGYLSAYCSGWSLEDVLIQGFGGVNNKLQCRPPKHLNTALSQAVNFLYTVQGELAGAQAFSSFDTYLAPFVRYDGLNEESVYRHIQSFVYSLNVPTRTGFQAPFTNITMDMICPQNMKDKGVIIGGELHAEWVYGDFQEEMDMINRAFAAVMNEGDGNGNIFTFPIPTYNLPQGFDWEDPRYEPIWEMTAKYGVPYFANFINSDLNPEDFRSMCCRLRLDIGQLHRRNGGLFGASPLTGSIGVVTVNLPNLALRSNGNKETFYKLLDDTLCAAKDSLEIKRKVIDENSALYSYAARYLSVIKERTGSYWTNHFSTIGVNGMNEAMVFLTGEGIATQQKLALEILEVIKEKLQVFQLETGNLYNLEATPAESTAYKLARKDAQLFPEADLPSFYTNSTALPVDSTEDLFEALNHQEALQCSYTGGTVFHAFLGEQLPNGRVVRDLLRSMTSRYRIPYITLTPTFSICKTHGYINGEQLLCPHCQSECLIYSRIVGYFRPVQDWNRGKKNEYGTRKTYKFDRNLLEGVSSPTLVKGDDPNIVQDSELYVPELADLPIAGFIKQTFSDFPGRTQASIMFTSRCNLSCGWCHNGPVVCGERGGFTAPEVLQYVSNTSHKTLVVSGGEPTIHRGLLPFLRALRRHGITIKLDTNGTNPDVVRQVIDEGLADFFAMDIKADPKRYAQVAGKKVDPKLLEESIELIKTSGIPHEFRTTVVPGVVDMEDLAKAKSLAGGKLTLQKFRKGNTNLRKKFRDYREHTEEEFAAIKQQVEAM</sequence>
<dbReference type="AlphaFoldDB" id="A0A167UX10"/>
<dbReference type="SFLD" id="SFLDS00029">
    <property type="entry name" value="Radical_SAM"/>
    <property type="match status" value="1"/>
</dbReference>
<evidence type="ECO:0000313" key="7">
    <source>
        <dbReference type="Proteomes" id="UP000242877"/>
    </source>
</evidence>
<keyword evidence="3" id="KW-0408">Iron</keyword>
<dbReference type="PROSITE" id="PS51918">
    <property type="entry name" value="RADICAL_SAM"/>
    <property type="match status" value="1"/>
</dbReference>
<keyword evidence="1" id="KW-0949">S-adenosyl-L-methionine</keyword>
<reference evidence="6 7" key="1">
    <citation type="journal article" date="2016" name="Genome Biol. Evol.">
        <title>Divergent and convergent evolution of fungal pathogenicity.</title>
        <authorList>
            <person name="Shang Y."/>
            <person name="Xiao G."/>
            <person name="Zheng P."/>
            <person name="Cen K."/>
            <person name="Zhan S."/>
            <person name="Wang C."/>
        </authorList>
    </citation>
    <scope>NUCLEOTIDE SEQUENCE [LARGE SCALE GENOMIC DNA]</scope>
    <source>
        <strain evidence="6 7">ARSEF 7405</strain>
    </source>
</reference>
<evidence type="ECO:0000256" key="4">
    <source>
        <dbReference type="ARBA" id="ARBA00023014"/>
    </source>
</evidence>
<dbReference type="NCBIfam" id="TIGR02487">
    <property type="entry name" value="NrdD"/>
    <property type="match status" value="1"/>
</dbReference>
<dbReference type="GO" id="GO:0006260">
    <property type="term" value="P:DNA replication"/>
    <property type="evidence" value="ECO:0007669"/>
    <property type="project" value="InterPro"/>
</dbReference>
<dbReference type="NCBIfam" id="NF006126">
    <property type="entry name" value="PRK08270.1"/>
    <property type="match status" value="1"/>
</dbReference>
<dbReference type="Proteomes" id="UP000242877">
    <property type="component" value="Unassembled WGS sequence"/>
</dbReference>
<feature type="domain" description="Radical SAM core" evidence="5">
    <location>
        <begin position="655"/>
        <end position="859"/>
    </location>
</feature>
<keyword evidence="7" id="KW-1185">Reference proteome</keyword>
<dbReference type="GO" id="GO:0004748">
    <property type="term" value="F:ribonucleoside-diphosphate reductase activity, thioredoxin disulfide as acceptor"/>
    <property type="evidence" value="ECO:0007669"/>
    <property type="project" value="TreeGrafter"/>
</dbReference>
<dbReference type="Gene3D" id="3.20.20.70">
    <property type="entry name" value="Aldolase class I"/>
    <property type="match status" value="1"/>
</dbReference>
<name>A0A167UX10_9EURO</name>
<dbReference type="SUPFAM" id="SSF51998">
    <property type="entry name" value="PFL-like glycyl radical enzymes"/>
    <property type="match status" value="1"/>
</dbReference>
<dbReference type="InterPro" id="IPR012840">
    <property type="entry name" value="NrdG2"/>
</dbReference>
<evidence type="ECO:0000256" key="1">
    <source>
        <dbReference type="ARBA" id="ARBA00022691"/>
    </source>
</evidence>
<dbReference type="InterPro" id="IPR007197">
    <property type="entry name" value="rSAM"/>
</dbReference>
<dbReference type="InterPro" id="IPR058240">
    <property type="entry name" value="rSAM_sf"/>
</dbReference>
<comment type="caution">
    <text evidence="6">The sequence shown here is derived from an EMBL/GenBank/DDBJ whole genome shotgun (WGS) entry which is preliminary data.</text>
</comment>
<dbReference type="SFLD" id="SFLDG01094">
    <property type="entry name" value="Uncharacterised_Radical_SAM_Su"/>
    <property type="match status" value="1"/>
</dbReference>
<accession>A0A167UX10</accession>